<evidence type="ECO:0000256" key="5">
    <source>
        <dbReference type="ARBA" id="ARBA00022939"/>
    </source>
</evidence>
<dbReference type="PROSITE" id="PS51682">
    <property type="entry name" value="SAM_OMT_I"/>
    <property type="match status" value="1"/>
</dbReference>
<dbReference type="EC" id="2.1.1.6" evidence="1"/>
<evidence type="ECO:0000313" key="8">
    <source>
        <dbReference type="Proteomes" id="UP000604046"/>
    </source>
</evidence>
<keyword evidence="8" id="KW-1185">Reference proteome</keyword>
<dbReference type="SUPFAM" id="SSF53335">
    <property type="entry name" value="S-adenosyl-L-methionine-dependent methyltransferases"/>
    <property type="match status" value="1"/>
</dbReference>
<evidence type="ECO:0000256" key="6">
    <source>
        <dbReference type="ARBA" id="ARBA00023453"/>
    </source>
</evidence>
<dbReference type="PANTHER" id="PTHR43836:SF2">
    <property type="entry name" value="CATECHOL O-METHYLTRANSFERASE 1-RELATED"/>
    <property type="match status" value="1"/>
</dbReference>
<dbReference type="EMBL" id="CAJNDS010000147">
    <property type="protein sequence ID" value="CAE6970293.1"/>
    <property type="molecule type" value="Genomic_DNA"/>
</dbReference>
<evidence type="ECO:0000256" key="3">
    <source>
        <dbReference type="ARBA" id="ARBA00022679"/>
    </source>
</evidence>
<dbReference type="InterPro" id="IPR029063">
    <property type="entry name" value="SAM-dependent_MTases_sf"/>
</dbReference>
<keyword evidence="5" id="KW-0128">Catecholamine metabolism</keyword>
<dbReference type="PANTHER" id="PTHR43836">
    <property type="entry name" value="CATECHOL O-METHYLTRANSFERASE 1-RELATED"/>
    <property type="match status" value="1"/>
</dbReference>
<evidence type="ECO:0000256" key="1">
    <source>
        <dbReference type="ARBA" id="ARBA00012880"/>
    </source>
</evidence>
<comment type="similarity">
    <text evidence="6">Belongs to the class I-like SAM-binding methyltransferase superfamily. Cation-dependent O-methyltransferase family.</text>
</comment>
<evidence type="ECO:0000256" key="4">
    <source>
        <dbReference type="ARBA" id="ARBA00022691"/>
    </source>
</evidence>
<comment type="caution">
    <text evidence="7">The sequence shown here is derived from an EMBL/GenBank/DDBJ whole genome shotgun (WGS) entry which is preliminary data.</text>
</comment>
<evidence type="ECO:0000313" key="7">
    <source>
        <dbReference type="EMBL" id="CAE6970293.1"/>
    </source>
</evidence>
<organism evidence="7 8">
    <name type="scientific">Symbiodinium natans</name>
    <dbReference type="NCBI Taxonomy" id="878477"/>
    <lineage>
        <taxon>Eukaryota</taxon>
        <taxon>Sar</taxon>
        <taxon>Alveolata</taxon>
        <taxon>Dinophyceae</taxon>
        <taxon>Suessiales</taxon>
        <taxon>Symbiodiniaceae</taxon>
        <taxon>Symbiodinium</taxon>
    </lineage>
</organism>
<proteinExistence type="inferred from homology"/>
<accession>A0A812I429</accession>
<reference evidence="7" key="1">
    <citation type="submission" date="2021-02" db="EMBL/GenBank/DDBJ databases">
        <authorList>
            <person name="Dougan E. K."/>
            <person name="Rhodes N."/>
            <person name="Thang M."/>
            <person name="Chan C."/>
        </authorList>
    </citation>
    <scope>NUCLEOTIDE SEQUENCE</scope>
</reference>
<keyword evidence="2" id="KW-0489">Methyltransferase</keyword>
<dbReference type="OrthoDB" id="186626at2759"/>
<keyword evidence="3" id="KW-0808">Transferase</keyword>
<dbReference type="GO" id="GO:0032259">
    <property type="term" value="P:methylation"/>
    <property type="evidence" value="ECO:0007669"/>
    <property type="project" value="UniProtKB-KW"/>
</dbReference>
<keyword evidence="4" id="KW-0949">S-adenosyl-L-methionine</keyword>
<dbReference type="Proteomes" id="UP000604046">
    <property type="component" value="Unassembled WGS sequence"/>
</dbReference>
<dbReference type="Pfam" id="PF01596">
    <property type="entry name" value="Methyltransf_3"/>
    <property type="match status" value="1"/>
</dbReference>
<dbReference type="AlphaFoldDB" id="A0A812I429"/>
<dbReference type="InterPro" id="IPR002935">
    <property type="entry name" value="SAM_O-MeTrfase"/>
</dbReference>
<evidence type="ECO:0000256" key="2">
    <source>
        <dbReference type="ARBA" id="ARBA00022603"/>
    </source>
</evidence>
<gene>
    <name evidence="7" type="primary">COMT</name>
    <name evidence="7" type="ORF">SNAT2548_LOCUS2464</name>
</gene>
<dbReference type="Gene3D" id="3.40.50.150">
    <property type="entry name" value="Vaccinia Virus protein VP39"/>
    <property type="match status" value="1"/>
</dbReference>
<sequence length="313" mass="34189">MPEKNVAAVLRGVRLLHQVCDAIERFGEDILGPAGQWLKVAGRHKTTVLSKAMKACPTGGSILEIGTYCGYSALRMAMTLPGARVVSLEVDPAHMVIARNMVAYAGLAHMIDIWTGHSKDVLPRLPRKYGGRHNFKLCGVFMDQKGSRYHEDLSVIEQLGLLLPGAVVVADNVLKPGSPLFLWRLCKGQSYDNHVVRVREFAMPSDDWMSVSVLRAEAAQAFAEASVDSPVVEKAKGISPVGNWPVAPEELIQLQWESDRIRAQATRPGSGSVSFDEWAKYASNMKEKMALHGIVETADAANLEEGAELWSAT</sequence>
<dbReference type="GO" id="GO:0006584">
    <property type="term" value="P:catecholamine metabolic process"/>
    <property type="evidence" value="ECO:0007669"/>
    <property type="project" value="UniProtKB-KW"/>
</dbReference>
<protein>
    <recommendedName>
        <fullName evidence="1">catechol O-methyltransferase</fullName>
        <ecNumber evidence="1">2.1.1.6</ecNumber>
    </recommendedName>
</protein>
<dbReference type="GO" id="GO:0016206">
    <property type="term" value="F:catechol O-methyltransferase activity"/>
    <property type="evidence" value="ECO:0007669"/>
    <property type="project" value="UniProtKB-EC"/>
</dbReference>
<name>A0A812I429_9DINO</name>